<feature type="region of interest" description="Disordered" evidence="1">
    <location>
        <begin position="23"/>
        <end position="43"/>
    </location>
</feature>
<gene>
    <name evidence="3" type="ORF">NCTC10797_02710</name>
</gene>
<sequence>MALESVSTAVLRRHIGRQLTRLRESAPAVDGKGKPRRLSQGEAAQHVGLGRSTLIRMEEGAEGVKFQEPIVRALLELYGAPDADRDLLLALTAETRNGRKKAWWHDRTETEIPDWFGLYVMLEDSAASIRQYESELVPGLLQIEEYAAGLGRTPVGFVSDDRIAARVRVRMDRQALLSRPEAPRLEVILNEAVIRRPFGEPEVFRRQLQALLDAADRKGISIRIVPWTAGMHAGMVSGAFTLLDFPKDQHGEPLEPSLAYMDTLTGALYLQKPEEVSAYELVWRDLKKAALSTTDSKKLIASAIEEGSQ</sequence>
<proteinExistence type="predicted"/>
<protein>
    <recommendedName>
        <fullName evidence="2">DUF5753 domain-containing protein</fullName>
    </recommendedName>
</protein>
<evidence type="ECO:0000256" key="1">
    <source>
        <dbReference type="SAM" id="MobiDB-lite"/>
    </source>
</evidence>
<dbReference type="Proteomes" id="UP000290439">
    <property type="component" value="Chromosome"/>
</dbReference>
<name>A0A4U8VZD3_9NOCA</name>
<evidence type="ECO:0000259" key="2">
    <source>
        <dbReference type="Pfam" id="PF19054"/>
    </source>
</evidence>
<dbReference type="OMA" id="ATIHRIE"/>
<dbReference type="Pfam" id="PF19054">
    <property type="entry name" value="DUF5753"/>
    <property type="match status" value="1"/>
</dbReference>
<dbReference type="EMBL" id="LR215973">
    <property type="protein sequence ID" value="VFA98931.1"/>
    <property type="molecule type" value="Genomic_DNA"/>
</dbReference>
<evidence type="ECO:0000313" key="4">
    <source>
        <dbReference type="Proteomes" id="UP000290439"/>
    </source>
</evidence>
<dbReference type="Pfam" id="PF13560">
    <property type="entry name" value="HTH_31"/>
    <property type="match status" value="1"/>
</dbReference>
<accession>A0A4U8VZD3</accession>
<reference evidence="3 4" key="1">
    <citation type="submission" date="2019-02" db="EMBL/GenBank/DDBJ databases">
        <authorList>
            <consortium name="Pathogen Informatics"/>
        </authorList>
    </citation>
    <scope>NUCLEOTIDE SEQUENCE [LARGE SCALE GENOMIC DNA]</scope>
    <source>
        <strain evidence="3 4">3012STDY6756504</strain>
    </source>
</reference>
<dbReference type="InterPro" id="IPR043917">
    <property type="entry name" value="DUF5753"/>
</dbReference>
<evidence type="ECO:0000313" key="3">
    <source>
        <dbReference type="EMBL" id="VFA98931.1"/>
    </source>
</evidence>
<feature type="domain" description="DUF5753" evidence="2">
    <location>
        <begin position="118"/>
        <end position="301"/>
    </location>
</feature>
<dbReference type="RefSeq" id="WP_014352222.1">
    <property type="nucleotide sequence ID" value="NZ_JADLQD010000001.1"/>
</dbReference>
<dbReference type="AlphaFoldDB" id="A0A4U8VZD3"/>
<organism evidence="3 4">
    <name type="scientific">Nocardia cyriacigeorgica</name>
    <dbReference type="NCBI Taxonomy" id="135487"/>
    <lineage>
        <taxon>Bacteria</taxon>
        <taxon>Bacillati</taxon>
        <taxon>Actinomycetota</taxon>
        <taxon>Actinomycetes</taxon>
        <taxon>Mycobacteriales</taxon>
        <taxon>Nocardiaceae</taxon>
        <taxon>Nocardia</taxon>
    </lineage>
</organism>